<dbReference type="InterPro" id="IPR048285">
    <property type="entry name" value="Integrin_alpha_Ig-like_2"/>
</dbReference>
<dbReference type="Pfam" id="PF01839">
    <property type="entry name" value="FG-GAP"/>
    <property type="match status" value="2"/>
</dbReference>
<organism evidence="18 19">
    <name type="scientific">Clavelina lepadiformis</name>
    <name type="common">Light-bulb sea squirt</name>
    <name type="synonym">Ascidia lepadiformis</name>
    <dbReference type="NCBI Taxonomy" id="159417"/>
    <lineage>
        <taxon>Eukaryota</taxon>
        <taxon>Metazoa</taxon>
        <taxon>Chordata</taxon>
        <taxon>Tunicata</taxon>
        <taxon>Ascidiacea</taxon>
        <taxon>Aplousobranchia</taxon>
        <taxon>Clavelinidae</taxon>
        <taxon>Clavelina</taxon>
    </lineage>
</organism>
<dbReference type="Gene3D" id="2.60.40.1510">
    <property type="entry name" value="ntegrin, alpha v. Chain A, domain 3"/>
    <property type="match status" value="1"/>
</dbReference>
<evidence type="ECO:0000256" key="14">
    <source>
        <dbReference type="SAM" id="MobiDB-lite"/>
    </source>
</evidence>
<dbReference type="InterPro" id="IPR028994">
    <property type="entry name" value="Integrin_alpha_N"/>
</dbReference>
<dbReference type="PANTHER" id="PTHR23220:SF133">
    <property type="entry name" value="INTEGRIN ALPHA-PS2"/>
    <property type="match status" value="1"/>
</dbReference>
<evidence type="ECO:0000256" key="11">
    <source>
        <dbReference type="ARBA" id="ARBA00023180"/>
    </source>
</evidence>
<keyword evidence="4" id="KW-0732">Signal</keyword>
<dbReference type="InterPro" id="IPR032695">
    <property type="entry name" value="Integrin_dom_sf"/>
</dbReference>
<dbReference type="Gene3D" id="2.60.40.1530">
    <property type="entry name" value="ntegrin, alpha v. Chain A, domain 4"/>
    <property type="match status" value="1"/>
</dbReference>
<dbReference type="EMBL" id="CAWYQH010000098">
    <property type="protein sequence ID" value="CAK8684731.1"/>
    <property type="molecule type" value="Genomic_DNA"/>
</dbReference>
<sequence>MTIHKSIKWLSSNSWTVYFFFLLCITKRVLGFNLDVEFATFFKAPQLGSRFGYDVDLYGGSSKSWIVVGAPNANTNGDVYRCIYNPAVNVTSCDLVPISKVSSTNEVKQRLGSTVSIGKNRNLLTCAPNYAHTSKGVRATFYDLIGVCYLVQDFAKPKTSTYRYTPCLDQYGSHYGDSHSFCQAGFSASFTKDRQKILLGAVGSYYNQGSLILIDRIYQNISSLTVTTYTDEFKVTKPPDFPGELADYYRQTYDVNYMGYSVAIGATGSNLPLIVTSAPRRFGYNLLGAVTIYDDKLKTALVNLTGEQIGEYFGEGLAVVDVNGDNLDDVIVGSPLYTDFSRKEPEIGRIYIYYQQAGVNQSNTDRHILFSDPTIINGNVSMGRFGQAITSLTDINNDGYQDILVSAPYETSNTNDADENQYGALYVFNGGAEGIHENPSQVIHGNDLEKTINFDPTQHIRGLGYSMKGGKDMDGNGYPDIVVGAYLSDQAIVIRSRPVVKLVATSEILPRKVDLETLSCTLPDKTKAACYEVKTCFSYTGKNLPSSVRISYSYDVDSGMREEDKRSYLLDLEYRNITLVAGNEKCVTETVYVKRTLRDKLSPIEVEVSYWLRETHQPVEPVLDTLLGTSVTTTAEIFKDCGADEVCIPDLKVASEVSPTTAYVGDYTEIVMTATASNDAENAYQALLLVRYPLTFASFVGLDGDQGALPSCRDINQTVICDIGNPLKTNAHVTVKLRFGINDLLGDVPTLSFQTLANCTNENSFVSNTVTSQIDIKVYAKMQIYNVSEPSTISLNKVSNKTNSKLVSHSYEITNLGPSTIAEARISLLWPIFYNGKYLFPLYDVISQGDIECDYTAIINASQASEEGILVPEDKSPAIEGGQLENFFNCRTVSDSCFEMKCKVGRMEPKTDVLITMKGNLYLNSFLESDLDSVVTSSLVFDILKYPYVVTDDSPNLLSEVSTYAVYPRVETQSLPWWIVAVAVAAGVLFLLIIILVMWKCGFFKRKRTTQTEEDRIQQEKLCEEPDPMQKEVEERMK</sequence>
<feature type="domain" description="Integrin alpha first immunoglubulin-like" evidence="15">
    <location>
        <begin position="496"/>
        <end position="640"/>
    </location>
</feature>
<dbReference type="InterPro" id="IPR013519">
    <property type="entry name" value="Int_alpha_beta-p"/>
</dbReference>
<gene>
    <name evidence="18" type="ORF">CVLEPA_LOCUS15852</name>
</gene>
<name>A0ABP0FYQ8_CLALP</name>
<evidence type="ECO:0000313" key="18">
    <source>
        <dbReference type="EMBL" id="CAK8684731.1"/>
    </source>
</evidence>
<dbReference type="PROSITE" id="PS51470">
    <property type="entry name" value="FG_GAP"/>
    <property type="match status" value="3"/>
</dbReference>
<keyword evidence="6 13" id="KW-0130">Cell adhesion</keyword>
<evidence type="ECO:0000259" key="15">
    <source>
        <dbReference type="Pfam" id="PF08441"/>
    </source>
</evidence>
<feature type="repeat" description="FG-GAP" evidence="12">
    <location>
        <begin position="371"/>
        <end position="437"/>
    </location>
</feature>
<feature type="transmembrane region" description="Helical" evidence="13">
    <location>
        <begin position="975"/>
        <end position="999"/>
    </location>
</feature>
<comment type="subcellular location">
    <subcellularLocation>
        <location evidence="1 13">Membrane</location>
        <topology evidence="1 13">Single-pass type I membrane protein</topology>
    </subcellularLocation>
</comment>
<keyword evidence="11" id="KW-0325">Glycoprotein</keyword>
<evidence type="ECO:0000259" key="17">
    <source>
        <dbReference type="Pfam" id="PF20806"/>
    </source>
</evidence>
<evidence type="ECO:0000256" key="1">
    <source>
        <dbReference type="ARBA" id="ARBA00004479"/>
    </source>
</evidence>
<dbReference type="Gene3D" id="2.60.40.1460">
    <property type="entry name" value="Integrin domains. Chain A, domain 2"/>
    <property type="match status" value="1"/>
</dbReference>
<evidence type="ECO:0000256" key="3">
    <source>
        <dbReference type="ARBA" id="ARBA00022692"/>
    </source>
</evidence>
<dbReference type="Proteomes" id="UP001642483">
    <property type="component" value="Unassembled WGS sequence"/>
</dbReference>
<keyword evidence="3 13" id="KW-0812">Transmembrane</keyword>
<dbReference type="Gene3D" id="1.20.5.930">
    <property type="entry name" value="Bicelle-embedded integrin alpha(iib) transmembrane segment"/>
    <property type="match status" value="1"/>
</dbReference>
<dbReference type="Gene3D" id="2.130.10.130">
    <property type="entry name" value="Integrin alpha, N-terminal"/>
    <property type="match status" value="1"/>
</dbReference>
<comment type="caution">
    <text evidence="18">The sequence shown here is derived from an EMBL/GenBank/DDBJ whole genome shotgun (WGS) entry which is preliminary data.</text>
</comment>
<dbReference type="InterPro" id="IPR000413">
    <property type="entry name" value="Integrin_alpha"/>
</dbReference>
<accession>A0ABP0FYQ8</accession>
<comment type="similarity">
    <text evidence="2 13">Belongs to the integrin alpha chain family.</text>
</comment>
<feature type="repeat" description="FG-GAP" evidence="12">
    <location>
        <begin position="449"/>
        <end position="511"/>
    </location>
</feature>
<evidence type="ECO:0000256" key="8">
    <source>
        <dbReference type="ARBA" id="ARBA00023037"/>
    </source>
</evidence>
<keyword evidence="9 13" id="KW-0472">Membrane</keyword>
<dbReference type="InterPro" id="IPR013517">
    <property type="entry name" value="FG-GAP"/>
</dbReference>
<evidence type="ECO:0000256" key="6">
    <source>
        <dbReference type="ARBA" id="ARBA00022889"/>
    </source>
</evidence>
<feature type="region of interest" description="Disordered" evidence="14">
    <location>
        <begin position="1015"/>
        <end position="1038"/>
    </location>
</feature>
<evidence type="ECO:0000256" key="4">
    <source>
        <dbReference type="ARBA" id="ARBA00022729"/>
    </source>
</evidence>
<dbReference type="SUPFAM" id="SSF69318">
    <property type="entry name" value="Integrin alpha N-terminal domain"/>
    <property type="match status" value="1"/>
</dbReference>
<keyword evidence="7 13" id="KW-1133">Transmembrane helix</keyword>
<dbReference type="InterPro" id="IPR018184">
    <property type="entry name" value="Integrin_alpha_C_CS"/>
</dbReference>
<dbReference type="Pfam" id="PF20806">
    <property type="entry name" value="Integrin_A_Ig_3"/>
    <property type="match status" value="1"/>
</dbReference>
<dbReference type="SMART" id="SM00191">
    <property type="entry name" value="Int_alpha"/>
    <property type="match status" value="5"/>
</dbReference>
<evidence type="ECO:0000256" key="10">
    <source>
        <dbReference type="ARBA" id="ARBA00023170"/>
    </source>
</evidence>
<protein>
    <submittedName>
        <fullName evidence="18">Uncharacterized protein</fullName>
    </submittedName>
</protein>
<keyword evidence="8 13" id="KW-0401">Integrin</keyword>
<feature type="repeat" description="FG-GAP" evidence="12">
    <location>
        <begin position="299"/>
        <end position="362"/>
    </location>
</feature>
<proteinExistence type="inferred from homology"/>
<feature type="domain" description="Integrin alpha third immunoglobulin-like" evidence="17">
    <location>
        <begin position="805"/>
        <end position="963"/>
    </location>
</feature>
<dbReference type="PRINTS" id="PR01185">
    <property type="entry name" value="INTEGRINA"/>
</dbReference>
<evidence type="ECO:0000256" key="7">
    <source>
        <dbReference type="ARBA" id="ARBA00022989"/>
    </source>
</evidence>
<dbReference type="PANTHER" id="PTHR23220">
    <property type="entry name" value="INTEGRIN ALPHA"/>
    <property type="match status" value="1"/>
</dbReference>
<keyword evidence="5" id="KW-0677">Repeat</keyword>
<reference evidence="18 19" key="1">
    <citation type="submission" date="2024-02" db="EMBL/GenBank/DDBJ databases">
        <authorList>
            <person name="Daric V."/>
            <person name="Darras S."/>
        </authorList>
    </citation>
    <scope>NUCLEOTIDE SEQUENCE [LARGE SCALE GENOMIC DNA]</scope>
</reference>
<dbReference type="SUPFAM" id="SSF69179">
    <property type="entry name" value="Integrin domains"/>
    <property type="match status" value="3"/>
</dbReference>
<evidence type="ECO:0000313" key="19">
    <source>
        <dbReference type="Proteomes" id="UP001642483"/>
    </source>
</evidence>
<evidence type="ECO:0000256" key="9">
    <source>
        <dbReference type="ARBA" id="ARBA00023136"/>
    </source>
</evidence>
<evidence type="ECO:0000256" key="2">
    <source>
        <dbReference type="ARBA" id="ARBA00008054"/>
    </source>
</evidence>
<dbReference type="PROSITE" id="PS00242">
    <property type="entry name" value="INTEGRIN_ALPHA"/>
    <property type="match status" value="1"/>
</dbReference>
<dbReference type="InterPro" id="IPR048286">
    <property type="entry name" value="Integrin_alpha_Ig-like_3"/>
</dbReference>
<dbReference type="InterPro" id="IPR013649">
    <property type="entry name" value="Integrin_alpha_Ig-like_1"/>
</dbReference>
<feature type="domain" description="Integrin alpha second immunoglobulin-like" evidence="16">
    <location>
        <begin position="641"/>
        <end position="776"/>
    </location>
</feature>
<evidence type="ECO:0000259" key="16">
    <source>
        <dbReference type="Pfam" id="PF20805"/>
    </source>
</evidence>
<evidence type="ECO:0000256" key="13">
    <source>
        <dbReference type="RuleBase" id="RU003762"/>
    </source>
</evidence>
<keyword evidence="19" id="KW-1185">Reference proteome</keyword>
<evidence type="ECO:0000256" key="5">
    <source>
        <dbReference type="ARBA" id="ARBA00022737"/>
    </source>
</evidence>
<keyword evidence="10 13" id="KW-0675">Receptor</keyword>
<dbReference type="Pfam" id="PF20805">
    <property type="entry name" value="Integrin_A_Ig_2"/>
    <property type="match status" value="1"/>
</dbReference>
<evidence type="ECO:0000256" key="12">
    <source>
        <dbReference type="PROSITE-ProRule" id="PRU00803"/>
    </source>
</evidence>
<dbReference type="Pfam" id="PF08441">
    <property type="entry name" value="Integrin_A_Ig_1"/>
    <property type="match status" value="1"/>
</dbReference>